<reference evidence="3 4" key="1">
    <citation type="submission" date="2023-12" db="EMBL/GenBank/DDBJ databases">
        <title>Genome sequencing and assembly of bacterial species from a model synthetic community.</title>
        <authorList>
            <person name="Hogle S.L."/>
        </authorList>
    </citation>
    <scope>NUCLEOTIDE SEQUENCE [LARGE SCALE GENOMIC DNA]</scope>
    <source>
        <strain evidence="3 4">HAMBI_3031</strain>
    </source>
</reference>
<feature type="signal peptide" evidence="1">
    <location>
        <begin position="1"/>
        <end position="18"/>
    </location>
</feature>
<dbReference type="Gene3D" id="2.60.40.4070">
    <property type="match status" value="1"/>
</dbReference>
<dbReference type="Pfam" id="PF01364">
    <property type="entry name" value="Peptidase_C25"/>
    <property type="match status" value="1"/>
</dbReference>
<evidence type="ECO:0000313" key="4">
    <source>
        <dbReference type="Proteomes" id="UP001325680"/>
    </source>
</evidence>
<dbReference type="RefSeq" id="WP_114792133.1">
    <property type="nucleotide sequence ID" value="NZ_CP139960.1"/>
</dbReference>
<dbReference type="Gene3D" id="2.60.40.10">
    <property type="entry name" value="Immunoglobulins"/>
    <property type="match status" value="1"/>
</dbReference>
<sequence length="1694" mass="186104">MKKLLTILFLLHTMTALAQSFNNEWIDYSKTYYKFKVGSNGLYRIPQSALVAINQANTDVSAFQLWRNGVEVPIYTSGQTGALAAGGFIEFWGEVNDGKADQVLYRNPLDQINNSKSLFTDTAAYFLTVNAAGSNKRLIPTANTIPAGAVAEPYFMHTAGIYLNESIHLGPYEGAVSTPAISASFEGGEGWTSNEINQNQTRTIPQSGLFPFTGSGAPPMQLNMRVVGNSDNSRVVQMKLNNNEVFNTTLNQFNYSRLSGTLPVTALTGASESIQVSNISAVANNRIKIGAIEIVYPRIFNFGGSGNFRFKLPGATATGKYMEIAGFNTSGAPVLYDLSSGKRYDADASNPSLVKIYVLPSIANAEVVLVNTATVKTINNFETRSFIDYSAPANQGNYLMITHQAILNGSGGSQPVEEYRAYRSSQAGGGYNAKIYLIDQLTDQFAYGIKGSPLSVRNFLRFARSHFSTAPKSVFIVGKGVKYTAARYNESNPVTGRLNLIPTFGEPASDKLLAAEGASSIPLTPIGRVPVVNGNEFAIYLEKVKQYEEKLLPQPNPLANSWKKNIAHIVGSDVPGEISQLYAALNFAKNIATDTLYGANVIDFLKSTNAGEQQKAAEAFRSLMNSGVNLVSYFGHSSTEGLVFKLDDPTGYLNQGKYPVFHMMGCNVGDIFILNEARLSNITTFSEKFMFEKERGSIAMMAGTALGFIQSLALYNQELYAELSKTSYGGTLGEMMQKAIVKTFAKQGGEGNRYVRAQCEQYTLNGDPAIRFYQYDKPDYAIEDQMVTVNPSIVSVADPSFIIKAKIANLGKAVNRNVIVELKRTLPDLSTKIIQRDTLPPIRYADSILYQIHIDPLIDKGANQFTITIDPENATSELFETNNTLIKDIFIYEDDIKPVFPANYSIINRQNIVLSASTGNPFAESRNYVIEIDTVRTFNSSFKISQNKISSGGLLEFSPGFTFKDSTVYYWRVAYKSSNANEQPIWNGASFTYMQGTNYGYSQSGYGQLIDNAYSEMGIKSDGSFVYDSLTASLIVTNAITRSPGLLNDVAYQINGLGIQGGYIMNPANGSANPQENSLRFYLINNRSLAPVENADLGASGMYGSYRPLPIAGTHPRLVKYFQFDISTTNARKTVMSFLDSIPNGYYVALTSNQIGSTILPAAWQADTSVLGRNISLYHQLKSIGLSELDLVNSVVPYIFIYQKGKPGPLAQAVGTTVSDKLSVSITVPAYGTTGTVKSPVYPKAKEWKTLVWDGYSVETPSTDNAFLAVLGVDATGRETELIGQVPVSQKRLDLSSLNVQNYAGLRIALQTRDTIDKSPYQLKYWRLYNVPAPEGGIAPNIYFSTKDTVEAGEPLNLGIAFKNVSDHSFDSLALKLSIRDQNNVEHLINVPKIKPLAPGDTVRVNVSVDTRSFGGTNLAYLEVNPEGGHHQLEQYLFNNFVSRNFHVRRDTTNPYLDVTFDGARILNRDIISSKPTIVMKLTDDSKYLLLNNTDLVKVQLKHPDGATRDYKFNNDTLVLTTPGQGGNNANTATVTFKPHLLADGDYELMVSAKDQSGNTAGNLDYRIAFQVINKPMISNLLNYPNPFTSSTAFVFTLTGSDIPQNIRIQILTVTGKIVREITKAELGPLRIGRNITEFKWDGTDQYGQKLGNGVYLYRVLTNLNGRSLDKYSTKDNNTDKYFNKGYGKMVLIR</sequence>
<dbReference type="InterPro" id="IPR013783">
    <property type="entry name" value="Ig-like_fold"/>
</dbReference>
<dbReference type="SUPFAM" id="SSF52129">
    <property type="entry name" value="Caspase-like"/>
    <property type="match status" value="1"/>
</dbReference>
<dbReference type="EMBL" id="CP139960">
    <property type="protein sequence ID" value="WQD40439.1"/>
    <property type="molecule type" value="Genomic_DNA"/>
</dbReference>
<dbReference type="InterPro" id="IPR001769">
    <property type="entry name" value="Gingipain"/>
</dbReference>
<feature type="domain" description="Gingipain" evidence="2">
    <location>
        <begin position="398"/>
        <end position="771"/>
    </location>
</feature>
<keyword evidence="1" id="KW-0732">Signal</keyword>
<evidence type="ECO:0000313" key="3">
    <source>
        <dbReference type="EMBL" id="WQD40439.1"/>
    </source>
</evidence>
<dbReference type="Proteomes" id="UP001325680">
    <property type="component" value="Chromosome"/>
</dbReference>
<dbReference type="InterPro" id="IPR029030">
    <property type="entry name" value="Caspase-like_dom_sf"/>
</dbReference>
<evidence type="ECO:0000256" key="1">
    <source>
        <dbReference type="SAM" id="SignalP"/>
    </source>
</evidence>
<dbReference type="Gene3D" id="3.40.50.1460">
    <property type="match status" value="1"/>
</dbReference>
<organism evidence="3 4">
    <name type="scientific">Niabella yanshanensis</name>
    <dbReference type="NCBI Taxonomy" id="577386"/>
    <lineage>
        <taxon>Bacteria</taxon>
        <taxon>Pseudomonadati</taxon>
        <taxon>Bacteroidota</taxon>
        <taxon>Chitinophagia</taxon>
        <taxon>Chitinophagales</taxon>
        <taxon>Chitinophagaceae</taxon>
        <taxon>Niabella</taxon>
    </lineage>
</organism>
<evidence type="ECO:0000259" key="2">
    <source>
        <dbReference type="Pfam" id="PF01364"/>
    </source>
</evidence>
<accession>A0ABZ0WCH5</accession>
<gene>
    <name evidence="3" type="ORF">U0035_09800</name>
</gene>
<feature type="chain" id="PRO_5045191253" evidence="1">
    <location>
        <begin position="19"/>
        <end position="1694"/>
    </location>
</feature>
<proteinExistence type="predicted"/>
<name>A0ABZ0WCH5_9BACT</name>
<keyword evidence="4" id="KW-1185">Reference proteome</keyword>
<protein>
    <submittedName>
        <fullName evidence="3">C25 family cysteine peptidase</fullName>
    </submittedName>
</protein>